<keyword evidence="5" id="KW-1185">Reference proteome</keyword>
<sequence length="269" mass="30473">MELNLKNPLVFLDLETTGINIVTDRIVEIALLKIFPGGKQDEKLMLINPEMPIPAQSSAIHGIKDEDVKDAPTFKEVAKTLASFLEGCDLAGFNSNRFDIPLLSEEFLRAEVDIDLKKRKFIDVQTIFHKMEKRTLGAAYEFYCNKELENAHSAMVDTVATYEVLKSQLDRYSAEEAEARGKKFNPLVNDVDKLSEFSSFDRNVDFAGRIVYNSDGVEVFNFGKHKGKPVEQVLKEEPGYYGWMLNGEFPLYTKKVLTAIRLRAFSNNG</sequence>
<dbReference type="InterPro" id="IPR012337">
    <property type="entry name" value="RNaseH-like_sf"/>
</dbReference>
<dbReference type="SUPFAM" id="SSF53098">
    <property type="entry name" value="Ribonuclease H-like"/>
    <property type="match status" value="1"/>
</dbReference>
<dbReference type="Pfam" id="PF20600">
    <property type="entry name" value="ExoX-like_C"/>
    <property type="match status" value="1"/>
</dbReference>
<evidence type="ECO:0000313" key="5">
    <source>
        <dbReference type="Proteomes" id="UP000396862"/>
    </source>
</evidence>
<evidence type="ECO:0000313" key="3">
    <source>
        <dbReference type="EMBL" id="PSK81413.1"/>
    </source>
</evidence>
<protein>
    <submittedName>
        <fullName evidence="2">DNA polymerase III subunit epsilon</fullName>
    </submittedName>
    <submittedName>
        <fullName evidence="3">DNA polymerase-3 subunit epsilon</fullName>
    </submittedName>
</protein>
<evidence type="ECO:0000259" key="1">
    <source>
        <dbReference type="SMART" id="SM00479"/>
    </source>
</evidence>
<name>A0A2P8C8W7_9BACT</name>
<reference evidence="3 4" key="1">
    <citation type="submission" date="2018-03" db="EMBL/GenBank/DDBJ databases">
        <title>Genomic Encyclopedia of Archaeal and Bacterial Type Strains, Phase II (KMG-II): from individual species to whole genera.</title>
        <authorList>
            <person name="Goeker M."/>
        </authorList>
    </citation>
    <scope>NUCLEOTIDE SEQUENCE [LARGE SCALE GENOMIC DNA]</scope>
    <source>
        <strain evidence="3 4">DSM 27267</strain>
    </source>
</reference>
<dbReference type="OrthoDB" id="9791657at2"/>
<dbReference type="AlphaFoldDB" id="A0A2P8C8W7"/>
<evidence type="ECO:0000313" key="4">
    <source>
        <dbReference type="Proteomes" id="UP000240621"/>
    </source>
</evidence>
<dbReference type="Pfam" id="PF00929">
    <property type="entry name" value="RNase_T"/>
    <property type="match status" value="1"/>
</dbReference>
<gene>
    <name evidence="3" type="ORF">CLV93_10916</name>
    <name evidence="2" type="ORF">JCM18694_13620</name>
</gene>
<comment type="caution">
    <text evidence="3">The sequence shown here is derived from an EMBL/GenBank/DDBJ whole genome shotgun (WGS) entry which is preliminary data.</text>
</comment>
<dbReference type="GO" id="GO:0005829">
    <property type="term" value="C:cytosol"/>
    <property type="evidence" value="ECO:0007669"/>
    <property type="project" value="TreeGrafter"/>
</dbReference>
<reference evidence="2 5" key="2">
    <citation type="submission" date="2019-10" db="EMBL/GenBank/DDBJ databases">
        <title>Prolixibacter strains distinguished by the presence of nitrate reductase genes were adept at nitrate-dependent anaerobic corrosion of metallic iron and carbon steel.</title>
        <authorList>
            <person name="Iino T."/>
            <person name="Shono N."/>
            <person name="Ito K."/>
            <person name="Nakamura R."/>
            <person name="Sueoka K."/>
            <person name="Harayama S."/>
            <person name="Ohkuma M."/>
        </authorList>
    </citation>
    <scope>NUCLEOTIDE SEQUENCE [LARGE SCALE GENOMIC DNA]</scope>
    <source>
        <strain evidence="2 5">MIC1-1</strain>
    </source>
</reference>
<organism evidence="3 4">
    <name type="scientific">Prolixibacter denitrificans</name>
    <dbReference type="NCBI Taxonomy" id="1541063"/>
    <lineage>
        <taxon>Bacteria</taxon>
        <taxon>Pseudomonadati</taxon>
        <taxon>Bacteroidota</taxon>
        <taxon>Bacteroidia</taxon>
        <taxon>Marinilabiliales</taxon>
        <taxon>Prolixibacteraceae</taxon>
        <taxon>Prolixibacter</taxon>
    </lineage>
</organism>
<dbReference type="CDD" id="cd06127">
    <property type="entry name" value="DEDDh"/>
    <property type="match status" value="1"/>
</dbReference>
<dbReference type="GO" id="GO:0045004">
    <property type="term" value="P:DNA replication proofreading"/>
    <property type="evidence" value="ECO:0007669"/>
    <property type="project" value="TreeGrafter"/>
</dbReference>
<evidence type="ECO:0000313" key="2">
    <source>
        <dbReference type="EMBL" id="GET21116.1"/>
    </source>
</evidence>
<dbReference type="GO" id="GO:0003676">
    <property type="term" value="F:nucleic acid binding"/>
    <property type="evidence" value="ECO:0007669"/>
    <property type="project" value="InterPro"/>
</dbReference>
<accession>A0A2P8C8W7</accession>
<feature type="domain" description="Exonuclease" evidence="1">
    <location>
        <begin position="8"/>
        <end position="174"/>
    </location>
</feature>
<dbReference type="Proteomes" id="UP000396862">
    <property type="component" value="Unassembled WGS sequence"/>
</dbReference>
<dbReference type="SMART" id="SM00479">
    <property type="entry name" value="EXOIII"/>
    <property type="match status" value="1"/>
</dbReference>
<dbReference type="Proteomes" id="UP000240621">
    <property type="component" value="Unassembled WGS sequence"/>
</dbReference>
<proteinExistence type="predicted"/>
<dbReference type="PANTHER" id="PTHR30231">
    <property type="entry name" value="DNA POLYMERASE III SUBUNIT EPSILON"/>
    <property type="match status" value="1"/>
</dbReference>
<dbReference type="RefSeq" id="WP_106543098.1">
    <property type="nucleotide sequence ID" value="NZ_BLAU01000001.1"/>
</dbReference>
<dbReference type="EMBL" id="BLAU01000001">
    <property type="protein sequence ID" value="GET21116.1"/>
    <property type="molecule type" value="Genomic_DNA"/>
</dbReference>
<dbReference type="PANTHER" id="PTHR30231:SF41">
    <property type="entry name" value="DNA POLYMERASE III SUBUNIT EPSILON"/>
    <property type="match status" value="1"/>
</dbReference>
<dbReference type="Gene3D" id="3.30.420.10">
    <property type="entry name" value="Ribonuclease H-like superfamily/Ribonuclease H"/>
    <property type="match status" value="1"/>
</dbReference>
<dbReference type="InterPro" id="IPR046768">
    <property type="entry name" value="ExoX-like_C"/>
</dbReference>
<dbReference type="GO" id="GO:0008408">
    <property type="term" value="F:3'-5' exonuclease activity"/>
    <property type="evidence" value="ECO:0007669"/>
    <property type="project" value="TreeGrafter"/>
</dbReference>
<dbReference type="InterPro" id="IPR036397">
    <property type="entry name" value="RNaseH_sf"/>
</dbReference>
<dbReference type="InterPro" id="IPR013520">
    <property type="entry name" value="Ribonucl_H"/>
</dbReference>
<dbReference type="EMBL" id="PYGC01000009">
    <property type="protein sequence ID" value="PSK81413.1"/>
    <property type="molecule type" value="Genomic_DNA"/>
</dbReference>